<evidence type="ECO:0000313" key="1">
    <source>
        <dbReference type="EMBL" id="VWB74754.1"/>
    </source>
</evidence>
<gene>
    <name evidence="1" type="ORF">BLA23254_03505</name>
</gene>
<protein>
    <submittedName>
        <fullName evidence="1">Oxidoreductase</fullName>
    </submittedName>
</protein>
<evidence type="ECO:0000313" key="2">
    <source>
        <dbReference type="Proteomes" id="UP000494218"/>
    </source>
</evidence>
<dbReference type="Proteomes" id="UP000494218">
    <property type="component" value="Unassembled WGS sequence"/>
</dbReference>
<organism evidence="1 2">
    <name type="scientific">Burkholderia lata (strain ATCC 17760 / DSM 23089 / LMG 22485 / NCIMB 9086 / R18194 / 383)</name>
    <dbReference type="NCBI Taxonomy" id="482957"/>
    <lineage>
        <taxon>Bacteria</taxon>
        <taxon>Pseudomonadati</taxon>
        <taxon>Pseudomonadota</taxon>
        <taxon>Betaproteobacteria</taxon>
        <taxon>Burkholderiales</taxon>
        <taxon>Burkholderiaceae</taxon>
        <taxon>Burkholderia</taxon>
        <taxon>Burkholderia cepacia complex</taxon>
    </lineage>
</organism>
<sequence>MFPVLLEQGQFDQAWIDETQKMLALKRWGKAHDVGRVRVVARPTERAVWAARCERPLHFRFA</sequence>
<dbReference type="RefSeq" id="WP_254609785.1">
    <property type="nucleotide sequence ID" value="NZ_CABVPW010000016.1"/>
</dbReference>
<proteinExistence type="predicted"/>
<accession>A0A6P2LRR9</accession>
<reference evidence="1 2" key="1">
    <citation type="submission" date="2019-09" db="EMBL/GenBank/DDBJ databases">
        <authorList>
            <person name="Depoorter E."/>
        </authorList>
    </citation>
    <scope>NUCLEOTIDE SEQUENCE [LARGE SCALE GENOMIC DNA]</scope>
    <source>
        <strain evidence="1">LMG 23254</strain>
    </source>
</reference>
<dbReference type="EMBL" id="CABVPW010000016">
    <property type="protein sequence ID" value="VWB74754.1"/>
    <property type="molecule type" value="Genomic_DNA"/>
</dbReference>
<dbReference type="AlphaFoldDB" id="A0A6P2LRR9"/>
<name>A0A6P2LRR9_BURL3</name>